<organism evidence="2 3">
    <name type="scientific">Mucilaginibacter ginsenosidivorans</name>
    <dbReference type="NCBI Taxonomy" id="398053"/>
    <lineage>
        <taxon>Bacteria</taxon>
        <taxon>Pseudomonadati</taxon>
        <taxon>Bacteroidota</taxon>
        <taxon>Sphingobacteriia</taxon>
        <taxon>Sphingobacteriales</taxon>
        <taxon>Sphingobacteriaceae</taxon>
        <taxon>Mucilaginibacter</taxon>
    </lineage>
</organism>
<keyword evidence="1" id="KW-0732">Signal</keyword>
<keyword evidence="3" id="KW-1185">Reference proteome</keyword>
<dbReference type="OrthoDB" id="787688at2"/>
<name>A0A5B8V1Z8_9SPHI</name>
<keyword evidence="2" id="KW-0645">Protease</keyword>
<dbReference type="EMBL" id="CP042436">
    <property type="protein sequence ID" value="QEC65198.1"/>
    <property type="molecule type" value="Genomic_DNA"/>
</dbReference>
<dbReference type="PROSITE" id="PS51257">
    <property type="entry name" value="PROKAR_LIPOPROTEIN"/>
    <property type="match status" value="1"/>
</dbReference>
<feature type="signal peptide" evidence="1">
    <location>
        <begin position="1"/>
        <end position="18"/>
    </location>
</feature>
<dbReference type="KEGG" id="mgin:FRZ54_22365"/>
<dbReference type="RefSeq" id="WP_147034029.1">
    <property type="nucleotide sequence ID" value="NZ_CP042436.1"/>
</dbReference>
<reference evidence="2 3" key="1">
    <citation type="journal article" date="2017" name="Curr. Microbiol.">
        <title>Mucilaginibacter ginsenosidivorans sp. nov., Isolated from Soil of Ginseng Field.</title>
        <authorList>
            <person name="Kim M.M."/>
            <person name="Siddiqi M.Z."/>
            <person name="Im W.T."/>
        </authorList>
    </citation>
    <scope>NUCLEOTIDE SEQUENCE [LARGE SCALE GENOMIC DNA]</scope>
    <source>
        <strain evidence="2 3">Gsoil 3017</strain>
    </source>
</reference>
<dbReference type="Proteomes" id="UP000321479">
    <property type="component" value="Chromosome"/>
</dbReference>
<dbReference type="SUPFAM" id="SSF49464">
    <property type="entry name" value="Carboxypeptidase regulatory domain-like"/>
    <property type="match status" value="1"/>
</dbReference>
<accession>A0A5B8V1Z8</accession>
<protein>
    <submittedName>
        <fullName evidence="2">Carboxypeptidase-like regulatory domain-containing protein</fullName>
    </submittedName>
</protein>
<evidence type="ECO:0000313" key="3">
    <source>
        <dbReference type="Proteomes" id="UP000321479"/>
    </source>
</evidence>
<sequence length="425" mass="48104">MRTLFFVCFIFISTIACAQVNISGKVISSVGSLPVAGASVYINNSSVGTTTNDKGEFTLKADYSGRIDLVVSHISFKKRVLLLHTGQPEGVLIIAVDPKNAVLNEVVITADPLKGWQKWRNLFTDHFIGTSAFAKKCTIKNPEVLVFHYSKADGELTVTSRNTLLVENRALGYLYKIDLNTFHYSFKTLLVSTDITALFEPLTPVDSAEQNKFIRNRKIAYSGSKMDFIRSVYKKNYSRRGFTVIAIHLKKNPEKLRVQHLESDALAKAYQENRSPNTVTLASMANGNRDSVFYYEAKLGEPDYVIRDTTSVSLRDSLTLDLQTQNARLHMHDTVMIQYAENHGVKQVHFQLPVKNVGFNVTEKQVYFRRKEPRNMQYSLMILTPKKELVIYPNGGYNEGEIFTDGYMANGKVSYLLPWDYKISN</sequence>
<keyword evidence="2" id="KW-0378">Hydrolase</keyword>
<dbReference type="Pfam" id="PF13715">
    <property type="entry name" value="CarbopepD_reg_2"/>
    <property type="match status" value="1"/>
</dbReference>
<dbReference type="InterPro" id="IPR008969">
    <property type="entry name" value="CarboxyPept-like_regulatory"/>
</dbReference>
<feature type="chain" id="PRO_5022751640" evidence="1">
    <location>
        <begin position="19"/>
        <end position="425"/>
    </location>
</feature>
<dbReference type="AlphaFoldDB" id="A0A5B8V1Z8"/>
<gene>
    <name evidence="2" type="ORF">FRZ54_22365</name>
</gene>
<proteinExistence type="predicted"/>
<evidence type="ECO:0000256" key="1">
    <source>
        <dbReference type="SAM" id="SignalP"/>
    </source>
</evidence>
<dbReference type="Gene3D" id="2.60.40.1120">
    <property type="entry name" value="Carboxypeptidase-like, regulatory domain"/>
    <property type="match status" value="1"/>
</dbReference>
<evidence type="ECO:0000313" key="2">
    <source>
        <dbReference type="EMBL" id="QEC65198.1"/>
    </source>
</evidence>
<dbReference type="GO" id="GO:0004180">
    <property type="term" value="F:carboxypeptidase activity"/>
    <property type="evidence" value="ECO:0007669"/>
    <property type="project" value="UniProtKB-KW"/>
</dbReference>
<keyword evidence="2" id="KW-0121">Carboxypeptidase</keyword>